<accession>A0A853DPM8</accession>
<dbReference type="AlphaFoldDB" id="A0A853DPM8"/>
<comment type="caution">
    <text evidence="4">The sequence shown here is derived from an EMBL/GenBank/DDBJ whole genome shotgun (WGS) entry which is preliminary data.</text>
</comment>
<keyword evidence="5" id="KW-1185">Reference proteome</keyword>
<dbReference type="Gene3D" id="3.90.120.10">
    <property type="entry name" value="DNA Methylase, subunit A, domain 2"/>
    <property type="match status" value="1"/>
</dbReference>
<evidence type="ECO:0000313" key="5">
    <source>
        <dbReference type="Proteomes" id="UP000571817"/>
    </source>
</evidence>
<dbReference type="SUPFAM" id="SSF53335">
    <property type="entry name" value="S-adenosyl-L-methionine-dependent methyltransferases"/>
    <property type="match status" value="1"/>
</dbReference>
<dbReference type="GO" id="GO:0009307">
    <property type="term" value="P:DNA restriction-modification system"/>
    <property type="evidence" value="ECO:0007669"/>
    <property type="project" value="UniProtKB-KW"/>
</dbReference>
<evidence type="ECO:0000313" key="4">
    <source>
        <dbReference type="EMBL" id="NYJ76075.1"/>
    </source>
</evidence>
<dbReference type="GO" id="GO:0008168">
    <property type="term" value="F:methyltransferase activity"/>
    <property type="evidence" value="ECO:0007669"/>
    <property type="project" value="UniProtKB-KW"/>
</dbReference>
<keyword evidence="2" id="KW-0808">Transferase</keyword>
<dbReference type="Pfam" id="PF00145">
    <property type="entry name" value="DNA_methylase"/>
    <property type="match status" value="1"/>
</dbReference>
<keyword evidence="3" id="KW-0680">Restriction system</keyword>
<dbReference type="GO" id="GO:0032259">
    <property type="term" value="P:methylation"/>
    <property type="evidence" value="ECO:0007669"/>
    <property type="project" value="UniProtKB-KW"/>
</dbReference>
<sequence>MRNNSGGAEMVTPTSEPARTITIAGHQSLLTADDLAAAAQHVDDVMFRMLEPSECKRAMAFPAKYRMLGTRPQRVRLAGNAVAPPAARDLIATAVEELGGAA</sequence>
<protein>
    <submittedName>
        <fullName evidence="4">Site-specific DNA-cytosine methylase</fullName>
    </submittedName>
</protein>
<evidence type="ECO:0000256" key="1">
    <source>
        <dbReference type="ARBA" id="ARBA00022603"/>
    </source>
</evidence>
<evidence type="ECO:0000256" key="2">
    <source>
        <dbReference type="ARBA" id="ARBA00022679"/>
    </source>
</evidence>
<name>A0A853DPM8_9MICO</name>
<gene>
    <name evidence="4" type="ORF">HNR15_003038</name>
</gene>
<organism evidence="4 5">
    <name type="scientific">Allobranchiibius huperziae</name>
    <dbReference type="NCBI Taxonomy" id="1874116"/>
    <lineage>
        <taxon>Bacteria</taxon>
        <taxon>Bacillati</taxon>
        <taxon>Actinomycetota</taxon>
        <taxon>Actinomycetes</taxon>
        <taxon>Micrococcales</taxon>
        <taxon>Dermacoccaceae</taxon>
        <taxon>Allobranchiibius</taxon>
    </lineage>
</organism>
<evidence type="ECO:0000256" key="3">
    <source>
        <dbReference type="ARBA" id="ARBA00022747"/>
    </source>
</evidence>
<reference evidence="4 5" key="1">
    <citation type="submission" date="2020-07" db="EMBL/GenBank/DDBJ databases">
        <title>Sequencing the genomes of 1000 actinobacteria strains.</title>
        <authorList>
            <person name="Klenk H.-P."/>
        </authorList>
    </citation>
    <scope>NUCLEOTIDE SEQUENCE [LARGE SCALE GENOMIC DNA]</scope>
    <source>
        <strain evidence="4 5">DSM 29531</strain>
    </source>
</reference>
<dbReference type="InterPro" id="IPR001525">
    <property type="entry name" value="C5_MeTfrase"/>
</dbReference>
<dbReference type="InterPro" id="IPR029063">
    <property type="entry name" value="SAM-dependent_MTases_sf"/>
</dbReference>
<proteinExistence type="predicted"/>
<dbReference type="EMBL" id="JACCFW010000001">
    <property type="protein sequence ID" value="NYJ76075.1"/>
    <property type="molecule type" value="Genomic_DNA"/>
</dbReference>
<keyword evidence="1 4" id="KW-0489">Methyltransferase</keyword>
<dbReference type="Proteomes" id="UP000571817">
    <property type="component" value="Unassembled WGS sequence"/>
</dbReference>
<dbReference type="RefSeq" id="WP_179483176.1">
    <property type="nucleotide sequence ID" value="NZ_JACCFW010000001.1"/>
</dbReference>